<evidence type="ECO:0000313" key="5">
    <source>
        <dbReference type="EMBL" id="MEY8245837.1"/>
    </source>
</evidence>
<evidence type="ECO:0000259" key="4">
    <source>
        <dbReference type="Pfam" id="PF13505"/>
    </source>
</evidence>
<dbReference type="SUPFAM" id="SSF56925">
    <property type="entry name" value="OMPA-like"/>
    <property type="match status" value="1"/>
</dbReference>
<feature type="compositionally biased region" description="Basic and acidic residues" evidence="2">
    <location>
        <begin position="92"/>
        <end position="103"/>
    </location>
</feature>
<feature type="region of interest" description="Disordered" evidence="2">
    <location>
        <begin position="128"/>
        <end position="168"/>
    </location>
</feature>
<evidence type="ECO:0000313" key="6">
    <source>
        <dbReference type="Proteomes" id="UP001565200"/>
    </source>
</evidence>
<dbReference type="Proteomes" id="UP001565200">
    <property type="component" value="Unassembled WGS sequence"/>
</dbReference>
<keyword evidence="3" id="KW-1133">Transmembrane helix</keyword>
<keyword evidence="3" id="KW-0472">Membrane</keyword>
<keyword evidence="1" id="KW-0732">Signal</keyword>
<feature type="domain" description="Outer membrane protein beta-barrel" evidence="4">
    <location>
        <begin position="251"/>
        <end position="409"/>
    </location>
</feature>
<gene>
    <name evidence="5" type="ORF">AAK873_09455</name>
</gene>
<dbReference type="EMBL" id="JBCLPP010000025">
    <property type="protein sequence ID" value="MEY8245837.1"/>
    <property type="molecule type" value="Genomic_DNA"/>
</dbReference>
<proteinExistence type="predicted"/>
<sequence>MKDKWLKDIHDRMADFNIDEPDRLWEDIEASGILDRISRRNRHRHAIIAWTKRICAAAAVVAIAILTGTQFYNGTPDLAIPKSIASPTADNNKTEEKNKKNDNSYEAIAPTPRKTATYKTTLASYYEAPSDEVPSVDNKRDEEKTPADKNDMTDLRSRPDTAKVVHEKSRKTYRDLTYAAVRPRIDRRVSVSIHTSGGTGNKSNHKDLFSGALSAVGPDDDYWDSNPSLDMLVFNKGQEVHTEINHNLPIRTGISVSYAITDRLTVESGLTYTYLSSDIKESSNNHCYSGKQELHYVGIPANIKYRICSWKAIDLYASGGFLAEKCISGKLNKEYSLDNNNLQSTSERLTVKQLQWSANASAGVQCNLTDAVGLYAEPGISYYFDNGSSVRTIYSDKPLNFNLNLGLRFTLGR</sequence>
<reference evidence="5 6" key="1">
    <citation type="submission" date="2024-03" db="EMBL/GenBank/DDBJ databases">
        <title>Mouse gut bacterial collection (mGBC) of GemPharmatech.</title>
        <authorList>
            <person name="He Y."/>
            <person name="Dong L."/>
            <person name="Wu D."/>
            <person name="Gao X."/>
            <person name="Lin Z."/>
        </authorList>
    </citation>
    <scope>NUCLEOTIDE SEQUENCE [LARGE SCALE GENOMIC DNA]</scope>
    <source>
        <strain evidence="5 6">54-13</strain>
    </source>
</reference>
<keyword evidence="6" id="KW-1185">Reference proteome</keyword>
<feature type="region of interest" description="Disordered" evidence="2">
    <location>
        <begin position="82"/>
        <end position="106"/>
    </location>
</feature>
<evidence type="ECO:0000256" key="3">
    <source>
        <dbReference type="SAM" id="Phobius"/>
    </source>
</evidence>
<organism evidence="5 6">
    <name type="scientific">Heminiphilus faecis</name>
    <dbReference type="NCBI Taxonomy" id="2601703"/>
    <lineage>
        <taxon>Bacteria</taxon>
        <taxon>Pseudomonadati</taxon>
        <taxon>Bacteroidota</taxon>
        <taxon>Bacteroidia</taxon>
        <taxon>Bacteroidales</taxon>
        <taxon>Muribaculaceae</taxon>
        <taxon>Heminiphilus</taxon>
    </lineage>
</organism>
<accession>A0ABV4CWQ8</accession>
<protein>
    <submittedName>
        <fullName evidence="5">Outer membrane beta-barrel protein</fullName>
    </submittedName>
</protein>
<dbReference type="InterPro" id="IPR027385">
    <property type="entry name" value="Beta-barrel_OMP"/>
</dbReference>
<comment type="caution">
    <text evidence="5">The sequence shown here is derived from an EMBL/GenBank/DDBJ whole genome shotgun (WGS) entry which is preliminary data.</text>
</comment>
<dbReference type="Gene3D" id="2.40.160.20">
    <property type="match status" value="1"/>
</dbReference>
<feature type="compositionally biased region" description="Basic and acidic residues" evidence="2">
    <location>
        <begin position="137"/>
        <end position="168"/>
    </location>
</feature>
<keyword evidence="3" id="KW-0812">Transmembrane</keyword>
<dbReference type="InterPro" id="IPR011250">
    <property type="entry name" value="OMP/PagP_B-barrel"/>
</dbReference>
<evidence type="ECO:0000256" key="1">
    <source>
        <dbReference type="ARBA" id="ARBA00022729"/>
    </source>
</evidence>
<dbReference type="RefSeq" id="WP_121699042.1">
    <property type="nucleotide sequence ID" value="NZ_JBCLPP010000025.1"/>
</dbReference>
<dbReference type="Pfam" id="PF13505">
    <property type="entry name" value="OMP_b-brl"/>
    <property type="match status" value="1"/>
</dbReference>
<feature type="transmembrane region" description="Helical" evidence="3">
    <location>
        <begin position="46"/>
        <end position="66"/>
    </location>
</feature>
<evidence type="ECO:0000256" key="2">
    <source>
        <dbReference type="SAM" id="MobiDB-lite"/>
    </source>
</evidence>
<name>A0ABV4CWQ8_9BACT</name>